<proteinExistence type="predicted"/>
<sequence length="115" mass="12735">MFKSVQYAGFEGRPDLKAGAERVVAALGAVVRDWDKQVALTFEARPHQPAGVEVTLTLDLPAARGSGSLLLTAREFQDPATLESRCRAVWARATDDYLERRKPAWDEIINQPVEV</sequence>
<gene>
    <name evidence="1" type="ORF">C1280_06520</name>
</gene>
<keyword evidence="2" id="KW-1185">Reference proteome</keyword>
<dbReference type="RefSeq" id="WP_010034816.1">
    <property type="nucleotide sequence ID" value="NZ_CP025958.1"/>
</dbReference>
<reference evidence="1 2" key="1">
    <citation type="submission" date="2018-01" db="EMBL/GenBank/DDBJ databases">
        <title>G. obscuriglobus.</title>
        <authorList>
            <person name="Franke J."/>
            <person name="Blomberg W."/>
            <person name="Selmecki A."/>
        </authorList>
    </citation>
    <scope>NUCLEOTIDE SEQUENCE [LARGE SCALE GENOMIC DNA]</scope>
    <source>
        <strain evidence="1 2">DSM 5831</strain>
    </source>
</reference>
<evidence type="ECO:0000313" key="1">
    <source>
        <dbReference type="EMBL" id="AWM36707.1"/>
    </source>
</evidence>
<organism evidence="1 2">
    <name type="scientific">Gemmata obscuriglobus</name>
    <dbReference type="NCBI Taxonomy" id="114"/>
    <lineage>
        <taxon>Bacteria</taxon>
        <taxon>Pseudomonadati</taxon>
        <taxon>Planctomycetota</taxon>
        <taxon>Planctomycetia</taxon>
        <taxon>Gemmatales</taxon>
        <taxon>Gemmataceae</taxon>
        <taxon>Gemmata</taxon>
    </lineage>
</organism>
<name>A0A2Z3GZ00_9BACT</name>
<evidence type="ECO:0000313" key="2">
    <source>
        <dbReference type="Proteomes" id="UP000245802"/>
    </source>
</evidence>
<dbReference type="Proteomes" id="UP000245802">
    <property type="component" value="Chromosome"/>
</dbReference>
<dbReference type="EMBL" id="CP025958">
    <property type="protein sequence ID" value="AWM36707.1"/>
    <property type="molecule type" value="Genomic_DNA"/>
</dbReference>
<accession>A0A2Z3GZ00</accession>
<dbReference type="AlphaFoldDB" id="A0A2Z3GZ00"/>
<dbReference type="KEGG" id="gog:C1280_06520"/>
<protein>
    <submittedName>
        <fullName evidence="1">Uncharacterized protein</fullName>
    </submittedName>
</protein>